<protein>
    <recommendedName>
        <fullName evidence="2">J domain-containing protein</fullName>
    </recommendedName>
</protein>
<dbReference type="PANTHER" id="PTHR44145:SF3">
    <property type="entry name" value="DNAJ HOMOLOG SUBFAMILY A MEMBER 3, MITOCHONDRIAL"/>
    <property type="match status" value="1"/>
</dbReference>
<name>A0A426Z9Z2_ENSVE</name>
<comment type="caution">
    <text evidence="3">The sequence shown here is derived from an EMBL/GenBank/DDBJ whole genome shotgun (WGS) entry which is preliminary data.</text>
</comment>
<evidence type="ECO:0000313" key="3">
    <source>
        <dbReference type="EMBL" id="RRT60743.1"/>
    </source>
</evidence>
<dbReference type="AlphaFoldDB" id="A0A426Z9Z2"/>
<dbReference type="EMBL" id="AMZH03007660">
    <property type="protein sequence ID" value="RRT60743.1"/>
    <property type="molecule type" value="Genomic_DNA"/>
</dbReference>
<evidence type="ECO:0000313" key="4">
    <source>
        <dbReference type="Proteomes" id="UP000287651"/>
    </source>
</evidence>
<dbReference type="SUPFAM" id="SSF46565">
    <property type="entry name" value="Chaperone J-domain"/>
    <property type="match status" value="1"/>
</dbReference>
<reference evidence="3 4" key="1">
    <citation type="journal article" date="2014" name="Agronomy (Basel)">
        <title>A Draft Genome Sequence for Ensete ventricosum, the Drought-Tolerant Tree Against Hunger.</title>
        <authorList>
            <person name="Harrison J."/>
            <person name="Moore K.A."/>
            <person name="Paszkiewicz K."/>
            <person name="Jones T."/>
            <person name="Grant M."/>
            <person name="Ambacheew D."/>
            <person name="Muzemil S."/>
            <person name="Studholme D.J."/>
        </authorList>
    </citation>
    <scope>NUCLEOTIDE SEQUENCE [LARGE SCALE GENOMIC DNA]</scope>
</reference>
<evidence type="ECO:0000259" key="2">
    <source>
        <dbReference type="Pfam" id="PF00226"/>
    </source>
</evidence>
<dbReference type="GO" id="GO:0005783">
    <property type="term" value="C:endoplasmic reticulum"/>
    <property type="evidence" value="ECO:0007669"/>
    <property type="project" value="UniProtKB-ARBA"/>
</dbReference>
<dbReference type="PANTHER" id="PTHR44145">
    <property type="entry name" value="DNAJ HOMOLOG SUBFAMILY A MEMBER 3, MITOCHONDRIAL"/>
    <property type="match status" value="1"/>
</dbReference>
<sequence>MQGILRRGFSMERFSGTLSRAGRFMVCIVFPLILAKKLHPDTNKDDADAERKFQEVQRAYEVIYCRTVGPDAFEQVAAGDGPSSNGPFGGAGYGNPFEDIFGGAGGFNDVRGAGVPPGTKPETCSACRGSGMVYWVMSSTISPISCMLAVEGSPFSFSLEPMQVMQRTESCERCEVSQAGCDTWNLTQRQQILIEEFAKEEQQELEKGSTAAGASG</sequence>
<proteinExistence type="predicted"/>
<organism evidence="3 4">
    <name type="scientific">Ensete ventricosum</name>
    <name type="common">Abyssinian banana</name>
    <name type="synonym">Musa ensete</name>
    <dbReference type="NCBI Taxonomy" id="4639"/>
    <lineage>
        <taxon>Eukaryota</taxon>
        <taxon>Viridiplantae</taxon>
        <taxon>Streptophyta</taxon>
        <taxon>Embryophyta</taxon>
        <taxon>Tracheophyta</taxon>
        <taxon>Spermatophyta</taxon>
        <taxon>Magnoliopsida</taxon>
        <taxon>Liliopsida</taxon>
        <taxon>Zingiberales</taxon>
        <taxon>Musaceae</taxon>
        <taxon>Ensete</taxon>
    </lineage>
</organism>
<accession>A0A426Z9Z2</accession>
<dbReference type="Gene3D" id="1.10.287.110">
    <property type="entry name" value="DnaJ domain"/>
    <property type="match status" value="1"/>
</dbReference>
<dbReference type="Proteomes" id="UP000287651">
    <property type="component" value="Unassembled WGS sequence"/>
</dbReference>
<dbReference type="InterPro" id="IPR001623">
    <property type="entry name" value="DnaJ_domain"/>
</dbReference>
<keyword evidence="1" id="KW-0143">Chaperone</keyword>
<dbReference type="CDD" id="cd06257">
    <property type="entry name" value="DnaJ"/>
    <property type="match status" value="1"/>
</dbReference>
<gene>
    <name evidence="3" type="ORF">B296_00044746</name>
</gene>
<dbReference type="Pfam" id="PF00226">
    <property type="entry name" value="DnaJ"/>
    <property type="match status" value="1"/>
</dbReference>
<dbReference type="InterPro" id="IPR036869">
    <property type="entry name" value="J_dom_sf"/>
</dbReference>
<feature type="domain" description="J" evidence="2">
    <location>
        <begin position="34"/>
        <end position="63"/>
    </location>
</feature>
<dbReference type="InterPro" id="IPR051938">
    <property type="entry name" value="Apopto_cytoskel_mod"/>
</dbReference>
<evidence type="ECO:0000256" key="1">
    <source>
        <dbReference type="ARBA" id="ARBA00023186"/>
    </source>
</evidence>